<dbReference type="Proteomes" id="UP001066276">
    <property type="component" value="Chromosome 7"/>
</dbReference>
<evidence type="ECO:0000313" key="2">
    <source>
        <dbReference type="Proteomes" id="UP001066276"/>
    </source>
</evidence>
<reference evidence="1" key="1">
    <citation type="journal article" date="2022" name="bioRxiv">
        <title>Sequencing and chromosome-scale assembly of the giantPleurodeles waltlgenome.</title>
        <authorList>
            <person name="Brown T."/>
            <person name="Elewa A."/>
            <person name="Iarovenko S."/>
            <person name="Subramanian E."/>
            <person name="Araus A.J."/>
            <person name="Petzold A."/>
            <person name="Susuki M."/>
            <person name="Suzuki K.-i.T."/>
            <person name="Hayashi T."/>
            <person name="Toyoda A."/>
            <person name="Oliveira C."/>
            <person name="Osipova E."/>
            <person name="Leigh N.D."/>
            <person name="Simon A."/>
            <person name="Yun M.H."/>
        </authorList>
    </citation>
    <scope>NUCLEOTIDE SEQUENCE</scope>
    <source>
        <strain evidence="1">20211129_DDA</strain>
        <tissue evidence="1">Liver</tissue>
    </source>
</reference>
<protein>
    <recommendedName>
        <fullName evidence="3">Secreted protein</fullName>
    </recommendedName>
</protein>
<sequence length="74" mass="7982">MSAVSESRFVATVVFALGATTGHQDKTPCAVLEELPGQQTLSLFNNSGQSPTPQPRRATKYSRACMALYIALHE</sequence>
<proteinExistence type="predicted"/>
<organism evidence="1 2">
    <name type="scientific">Pleurodeles waltl</name>
    <name type="common">Iberian ribbed newt</name>
    <dbReference type="NCBI Taxonomy" id="8319"/>
    <lineage>
        <taxon>Eukaryota</taxon>
        <taxon>Metazoa</taxon>
        <taxon>Chordata</taxon>
        <taxon>Craniata</taxon>
        <taxon>Vertebrata</taxon>
        <taxon>Euteleostomi</taxon>
        <taxon>Amphibia</taxon>
        <taxon>Batrachia</taxon>
        <taxon>Caudata</taxon>
        <taxon>Salamandroidea</taxon>
        <taxon>Salamandridae</taxon>
        <taxon>Pleurodelinae</taxon>
        <taxon>Pleurodeles</taxon>
    </lineage>
</organism>
<gene>
    <name evidence="1" type="ORF">NDU88_007123</name>
</gene>
<dbReference type="AlphaFoldDB" id="A0AAV7PQH3"/>
<comment type="caution">
    <text evidence="1">The sequence shown here is derived from an EMBL/GenBank/DDBJ whole genome shotgun (WGS) entry which is preliminary data.</text>
</comment>
<dbReference type="EMBL" id="JANPWB010000011">
    <property type="protein sequence ID" value="KAJ1128748.1"/>
    <property type="molecule type" value="Genomic_DNA"/>
</dbReference>
<evidence type="ECO:0008006" key="3">
    <source>
        <dbReference type="Google" id="ProtNLM"/>
    </source>
</evidence>
<name>A0AAV7PQH3_PLEWA</name>
<keyword evidence="2" id="KW-1185">Reference proteome</keyword>
<evidence type="ECO:0000313" key="1">
    <source>
        <dbReference type="EMBL" id="KAJ1128748.1"/>
    </source>
</evidence>
<accession>A0AAV7PQH3</accession>